<accession>A0AAI8YRS7</accession>
<dbReference type="EMBL" id="CAVMBE010000003">
    <property type="protein sequence ID" value="CAK3797477.1"/>
    <property type="molecule type" value="Genomic_DNA"/>
</dbReference>
<dbReference type="SUPFAM" id="SSF63829">
    <property type="entry name" value="Calcium-dependent phosphotriesterase"/>
    <property type="match status" value="1"/>
</dbReference>
<evidence type="ECO:0000313" key="1">
    <source>
        <dbReference type="EMBL" id="CAK3797477.1"/>
    </source>
</evidence>
<dbReference type="Proteomes" id="UP001296104">
    <property type="component" value="Unassembled WGS sequence"/>
</dbReference>
<dbReference type="Gene3D" id="2.120.10.30">
    <property type="entry name" value="TolB, C-terminal domain"/>
    <property type="match status" value="1"/>
</dbReference>
<evidence type="ECO:0000313" key="2">
    <source>
        <dbReference type="Proteomes" id="UP001296104"/>
    </source>
</evidence>
<proteinExistence type="predicted"/>
<name>A0AAI8YRS7_9PEZI</name>
<reference evidence="1" key="1">
    <citation type="submission" date="2023-11" db="EMBL/GenBank/DDBJ databases">
        <authorList>
            <person name="Alioto T."/>
            <person name="Alioto T."/>
            <person name="Gomez Garrido J."/>
        </authorList>
    </citation>
    <scope>NUCLEOTIDE SEQUENCE</scope>
</reference>
<dbReference type="PANTHER" id="PTHR11799:SF30">
    <property type="entry name" value="SERUM PARAOXONASE_ARYLESTERASE 2"/>
    <property type="match status" value="1"/>
</dbReference>
<gene>
    <name evidence="1" type="ORF">LECACI_7A000804</name>
</gene>
<protein>
    <recommendedName>
        <fullName evidence="3">Calcium-dependent phosphotriesterase</fullName>
    </recommendedName>
</protein>
<comment type="caution">
    <text evidence="1">The sequence shown here is derived from an EMBL/GenBank/DDBJ whole genome shotgun (WGS) entry which is preliminary data.</text>
</comment>
<sequence length="394" mass="42888">MGILRSTSAVLALLLSIFLYYRSSVLLTFYTNAPERLPRVNNLGQYDLRFQHLIRNCEDLALNEQEGWVLLSCDPGRDEWNTVMGTFLNPTKALGTGLFLYRYAENAPETNTPEMLRLLPFEDGHADFHPLGLDHHAASQTLFVANHAASGSKIEIYHFDPVQVSATLLTTLEGEDSQILTPNSIAAISGTEFLFTNDHYFRVRDHPLLAKVETYAGIPGGGVVHVRLSPDGDGREVTPLARIAFANGVVLLNESTVAVASSGSAAIFLYHMTTTTNETTAAPPKLTPTGRIALPFIPDNLSVDGKGKLLVAGHPHAPSLEAVAKKNRMCHDQDGDGCQLNRLSWIAEWSEADGLETLYVGDEFGTSSTAVRDVGRGIGIASGLYERGLLVWKS</sequence>
<evidence type="ECO:0008006" key="3">
    <source>
        <dbReference type="Google" id="ProtNLM"/>
    </source>
</evidence>
<dbReference type="InterPro" id="IPR011042">
    <property type="entry name" value="6-blade_b-propeller_TolB-like"/>
</dbReference>
<keyword evidence="2" id="KW-1185">Reference proteome</keyword>
<organism evidence="1 2">
    <name type="scientific">Lecanosticta acicola</name>
    <dbReference type="NCBI Taxonomy" id="111012"/>
    <lineage>
        <taxon>Eukaryota</taxon>
        <taxon>Fungi</taxon>
        <taxon>Dikarya</taxon>
        <taxon>Ascomycota</taxon>
        <taxon>Pezizomycotina</taxon>
        <taxon>Dothideomycetes</taxon>
        <taxon>Dothideomycetidae</taxon>
        <taxon>Mycosphaerellales</taxon>
        <taxon>Mycosphaerellaceae</taxon>
        <taxon>Lecanosticta</taxon>
    </lineage>
</organism>
<dbReference type="PANTHER" id="PTHR11799">
    <property type="entry name" value="PARAOXONASE"/>
    <property type="match status" value="1"/>
</dbReference>
<dbReference type="AlphaFoldDB" id="A0AAI8YRS7"/>
<dbReference type="InterPro" id="IPR051288">
    <property type="entry name" value="Serum_paraoxonase/arylesterase"/>
</dbReference>